<dbReference type="RefSeq" id="WP_130344630.1">
    <property type="nucleotide sequence ID" value="NZ_SGWQ01000004.1"/>
</dbReference>
<dbReference type="AlphaFoldDB" id="A0A4Q7KU96"/>
<reference evidence="1 2" key="1">
    <citation type="submission" date="2019-02" db="EMBL/GenBank/DDBJ databases">
        <title>Genomic Encyclopedia of Type Strains, Phase IV (KMG-IV): sequencing the most valuable type-strain genomes for metagenomic binning, comparative biology and taxonomic classification.</title>
        <authorList>
            <person name="Goeker M."/>
        </authorList>
    </citation>
    <scope>NUCLEOTIDE SEQUENCE [LARGE SCALE GENOMIC DNA]</scope>
    <source>
        <strain evidence="1 2">DSM 101727</strain>
    </source>
</reference>
<name>A0A4Q7KU96_9PSEU</name>
<keyword evidence="2" id="KW-1185">Reference proteome</keyword>
<dbReference type="Proteomes" id="UP000294257">
    <property type="component" value="Unassembled WGS sequence"/>
</dbReference>
<sequence length="153" mass="15860">MAESRLADVAPELAGALIRADDRRRAAAVHAACAEALRQADLRDARTDRVVAALAADETVGAQEVSHLVDELDEAAWDLQDAVEQGIAEQSAYLAAFARARAASALAFAADAGSAHESACEAVYEALHAVTDTDQLHDAVAAALASPGEQQAE</sequence>
<protein>
    <submittedName>
        <fullName evidence="1">Uncharacterized protein</fullName>
    </submittedName>
</protein>
<gene>
    <name evidence="1" type="ORF">EV193_104253</name>
</gene>
<comment type="caution">
    <text evidence="1">The sequence shown here is derived from an EMBL/GenBank/DDBJ whole genome shotgun (WGS) entry which is preliminary data.</text>
</comment>
<accession>A0A4Q7KU96</accession>
<proteinExistence type="predicted"/>
<evidence type="ECO:0000313" key="2">
    <source>
        <dbReference type="Proteomes" id="UP000294257"/>
    </source>
</evidence>
<organism evidence="1 2">
    <name type="scientific">Herbihabitans rhizosphaerae</name>
    <dbReference type="NCBI Taxonomy" id="1872711"/>
    <lineage>
        <taxon>Bacteria</taxon>
        <taxon>Bacillati</taxon>
        <taxon>Actinomycetota</taxon>
        <taxon>Actinomycetes</taxon>
        <taxon>Pseudonocardiales</taxon>
        <taxon>Pseudonocardiaceae</taxon>
        <taxon>Herbihabitans</taxon>
    </lineage>
</organism>
<dbReference type="EMBL" id="SGWQ01000004">
    <property type="protein sequence ID" value="RZS39042.1"/>
    <property type="molecule type" value="Genomic_DNA"/>
</dbReference>
<evidence type="ECO:0000313" key="1">
    <source>
        <dbReference type="EMBL" id="RZS39042.1"/>
    </source>
</evidence>